<dbReference type="Proteomes" id="UP000773462">
    <property type="component" value="Unassembled WGS sequence"/>
</dbReference>
<dbReference type="InterPro" id="IPR001119">
    <property type="entry name" value="SLH_dom"/>
</dbReference>
<dbReference type="Pfam" id="PF00395">
    <property type="entry name" value="SLH"/>
    <property type="match status" value="3"/>
</dbReference>
<keyword evidence="5" id="KW-1185">Reference proteome</keyword>
<name>A0ABS4NWI7_9BACL</name>
<dbReference type="PANTHER" id="PTHR43308">
    <property type="entry name" value="OUTER MEMBRANE PROTEIN ALPHA-RELATED"/>
    <property type="match status" value="1"/>
</dbReference>
<proteinExistence type="predicted"/>
<comment type="caution">
    <text evidence="4">The sequence shown here is derived from an EMBL/GenBank/DDBJ whole genome shotgun (WGS) entry which is preliminary data.</text>
</comment>
<reference evidence="4 5" key="1">
    <citation type="submission" date="2021-03" db="EMBL/GenBank/DDBJ databases">
        <title>Genomic Encyclopedia of Type Strains, Phase IV (KMG-IV): sequencing the most valuable type-strain genomes for metagenomic binning, comparative biology and taxonomic classification.</title>
        <authorList>
            <person name="Goeker M."/>
        </authorList>
    </citation>
    <scope>NUCLEOTIDE SEQUENCE [LARGE SCALE GENOMIC DNA]</scope>
    <source>
        <strain evidence="4 5">DSM 101953</strain>
    </source>
</reference>
<feature type="domain" description="SLH" evidence="3">
    <location>
        <begin position="1572"/>
        <end position="1633"/>
    </location>
</feature>
<sequence>MYSKKLRTAVSMVMVVLLSLLSVLEVSAAPFRAGVVSNDRLPDGTQRITVNSVVDVTYSDLKVLNEVKFVLMKEDAQIASKVKARSEAKLTVLDAVYTSMEYNYLSFEGLAAGEEYSLHAEYTGEQGLVVTPPQSIRVPSATGIDISVERMTKDSNTYESATQSEIRSDDKNVRLTILNNGVPLVNGSVAVWMNYQSYNYTTDANGQIQLRDNHQLSMNSPVMFVLLKQGSEQYEAKPIYVTDREQAGTYMVAVRYLDAKGKLFTQPFLTNSGLSGMVNQFAVPGYTVLVFRTGEVPGDYKAYIATEDREAYVFQIPASSLYATEDGLHKEIIKDASDYSRISFRASLDGEPVYVENYSLIDNTRYKQIGDARGAKLFFGQSIYLEKNKEYEFTSLARNRDTGVNILFRNKITPTEAKHEIFYDGHSRDFSKLQLQIPAMGMGRGKINISYLNERYNYNQISMNLAVGDHLYVPKGEEIHRLTANTTFGGADSNSNPNELVLSSYFTPSDNEYTIRGGSTYKAGISFRVPGSNYYDEAELRNQVVLGENVDVLVKVTDEYENRLDLSSNYKLVITDESGAVISDDSLYWSTEEQEGNPQRINMRNWKPAKSGTYKVQLFPNTWINNGYVQGELLSEAELKVLPKNELDIEIRGNDGKLVDLVDKPYLTVDQAQKVTITVRQHDTGAQGQPVAGVQIRRYEEVLGTTDEQGTFTIPADKASYIGELYFKKTDYLAKSVYVAIIDPQSQAVIRVRGLDKAEGGNYAGGIPLDNANIQAIVKRSDGTSATASSYIRTPGSQGFLVVDSPSAVDVDFIRYNRSHNGVESKYGYYMYGSINTEPGKDYSLVLDARQELQEVSKVLLDQPTDELYVVRRDLAGADYIPYVIDSNPADENYFYATQGTYSMLAHTRSDTFVYRDQVVIGAGDNSLSMDDSASALATLVAPESGTIYAVKYTTAGQSTLQGYAFNANQVQVTPGDVVVSVDQIKGAIEYQYDIHFAPGTLQAGTLTQIAPPALKGLDIVGLQNGKLIRPAGTTLLEIGLVDTAGNSIGQIKKPQILVANGGSSRGSKSLSPDKATYELQDEAGKVLSTETIQGYPLMAVSYNYADNKFLTDGTYVIKASMTIDGQTYTLDKKVILESSGGTVVNPAPNPPGSDNGGSGGNTGTNPNPAPAPGGSGPGAPGPAATPAAPAPAAATGNDANVQQQNDKLQDLLKNTSGSAAEKASAAQNALSSIAESLKSANTPAQAEQNGKSLSLAMDTAAQLLGTIQDSAEKQKIVSSITQLIGSAPYLLNKLDSSSKAVEVAQALINNAAAVLNNAQGIKAEEVQKLKDAVIHSSQAALNKAGEVTIAKENVTVEGNAVSSKLDSGFISAQIETAKQALASVAGELTSKLGAGTAADLKLSLTVKVPPVDKGIHKLNTTLPSEILTLVRENDIAGLKIQMDQTAFTIEPDTFGKVEAGQKINLAAEVVQNAVINKPRQAEPLANIPVMEFSASVGGQPVKSFAKPIDVTFDVSAIDISKYSEANLENLTVYVLNEESLTWEAVGGKYDPVTQTVTAPRGHFSKYTVMLGAAAFTDVPASHWAVKEINYLLTKGILDEGGAFAPSDKITREQFAAMIARAYGLNGEGVVLPFKDIKTTNPYADEIAAAYAAGIINGKSPAAFDPEATITREEIATMLARALTTYNGKSAVAQPEALIASFTDGAKISKWAASSVALTKSMHLFEGFGDQSFRPAQTASKAEAAALIYRLYQLKY</sequence>
<feature type="region of interest" description="Disordered" evidence="1">
    <location>
        <begin position="1142"/>
        <end position="1201"/>
    </location>
</feature>
<feature type="chain" id="PRO_5045919901" evidence="2">
    <location>
        <begin position="29"/>
        <end position="1756"/>
    </location>
</feature>
<dbReference type="PANTHER" id="PTHR43308:SF5">
    <property type="entry name" value="S-LAYER PROTEIN _ PEPTIDOGLYCAN ENDO-BETA-N-ACETYLGLUCOSAMINIDASE"/>
    <property type="match status" value="1"/>
</dbReference>
<evidence type="ECO:0000313" key="5">
    <source>
        <dbReference type="Proteomes" id="UP000773462"/>
    </source>
</evidence>
<dbReference type="InterPro" id="IPR051465">
    <property type="entry name" value="Cell_Envelope_Struct_Comp"/>
</dbReference>
<evidence type="ECO:0000259" key="3">
    <source>
        <dbReference type="PROSITE" id="PS51272"/>
    </source>
</evidence>
<dbReference type="EMBL" id="JAGGLV010000017">
    <property type="protein sequence ID" value="MBP2114412.1"/>
    <property type="molecule type" value="Genomic_DNA"/>
</dbReference>
<evidence type="ECO:0000256" key="1">
    <source>
        <dbReference type="SAM" id="MobiDB-lite"/>
    </source>
</evidence>
<feature type="signal peptide" evidence="2">
    <location>
        <begin position="1"/>
        <end position="28"/>
    </location>
</feature>
<feature type="domain" description="SLH" evidence="3">
    <location>
        <begin position="1634"/>
        <end position="1693"/>
    </location>
</feature>
<dbReference type="RefSeq" id="WP_209876928.1">
    <property type="nucleotide sequence ID" value="NZ_JAGGLV010000017.1"/>
</dbReference>
<feature type="domain" description="SLH" evidence="3">
    <location>
        <begin position="1699"/>
        <end position="1756"/>
    </location>
</feature>
<dbReference type="PROSITE" id="PS51272">
    <property type="entry name" value="SLH"/>
    <property type="match status" value="3"/>
</dbReference>
<organism evidence="4 5">
    <name type="scientific">Paenibacillus silagei</name>
    <dbReference type="NCBI Taxonomy" id="1670801"/>
    <lineage>
        <taxon>Bacteria</taxon>
        <taxon>Bacillati</taxon>
        <taxon>Bacillota</taxon>
        <taxon>Bacilli</taxon>
        <taxon>Bacillales</taxon>
        <taxon>Paenibacillaceae</taxon>
        <taxon>Paenibacillus</taxon>
    </lineage>
</organism>
<feature type="compositionally biased region" description="Low complexity" evidence="1">
    <location>
        <begin position="1182"/>
        <end position="1201"/>
    </location>
</feature>
<evidence type="ECO:0000256" key="2">
    <source>
        <dbReference type="SAM" id="SignalP"/>
    </source>
</evidence>
<evidence type="ECO:0000313" key="4">
    <source>
        <dbReference type="EMBL" id="MBP2114412.1"/>
    </source>
</evidence>
<gene>
    <name evidence="4" type="ORF">J2Z70_004578</name>
</gene>
<protein>
    <submittedName>
        <fullName evidence="4">ElaB/YqjD/DUF883 family membrane-anchored ribosome-binding protein</fullName>
    </submittedName>
</protein>
<keyword evidence="2" id="KW-0732">Signal</keyword>
<accession>A0ABS4NWI7</accession>